<keyword evidence="1" id="KW-1133">Transmembrane helix</keyword>
<dbReference type="EMBL" id="ML145146">
    <property type="protein sequence ID" value="TBU56780.1"/>
    <property type="molecule type" value="Genomic_DNA"/>
</dbReference>
<dbReference type="EMBL" id="ML143486">
    <property type="protein sequence ID" value="TBU24157.1"/>
    <property type="molecule type" value="Genomic_DNA"/>
</dbReference>
<evidence type="ECO:0000313" key="2">
    <source>
        <dbReference type="EMBL" id="TBU24157.1"/>
    </source>
</evidence>
<keyword evidence="1" id="KW-0472">Membrane</keyword>
<dbReference type="Proteomes" id="UP000292957">
    <property type="component" value="Unassembled WGS sequence"/>
</dbReference>
<keyword evidence="4" id="KW-1185">Reference proteome</keyword>
<gene>
    <name evidence="3" type="ORF">BD310DRAFT_930753</name>
    <name evidence="2" type="ORF">BD311DRAFT_810202</name>
</gene>
<evidence type="ECO:0000313" key="3">
    <source>
        <dbReference type="EMBL" id="TBU56780.1"/>
    </source>
</evidence>
<dbReference type="Proteomes" id="UP000292082">
    <property type="component" value="Unassembled WGS sequence"/>
</dbReference>
<feature type="transmembrane region" description="Helical" evidence="1">
    <location>
        <begin position="35"/>
        <end position="54"/>
    </location>
</feature>
<evidence type="ECO:0000313" key="4">
    <source>
        <dbReference type="Proteomes" id="UP000292082"/>
    </source>
</evidence>
<dbReference type="OrthoDB" id="2756573at2759"/>
<keyword evidence="1" id="KW-0812">Transmembrane</keyword>
<protein>
    <submittedName>
        <fullName evidence="2">Uncharacterized protein</fullName>
    </submittedName>
</protein>
<evidence type="ECO:0000256" key="1">
    <source>
        <dbReference type="SAM" id="Phobius"/>
    </source>
</evidence>
<dbReference type="AlphaFoldDB" id="A0A4Q9MCB3"/>
<proteinExistence type="predicted"/>
<reference evidence="2 4" key="1">
    <citation type="submission" date="2019-01" db="EMBL/GenBank/DDBJ databases">
        <title>Draft genome sequences of three monokaryotic isolates of the white-rot basidiomycete fungus Dichomitus squalens.</title>
        <authorList>
            <consortium name="DOE Joint Genome Institute"/>
            <person name="Lopez S.C."/>
            <person name="Andreopoulos B."/>
            <person name="Pangilinan J."/>
            <person name="Lipzen A."/>
            <person name="Riley R."/>
            <person name="Ahrendt S."/>
            <person name="Ng V."/>
            <person name="Barry K."/>
            <person name="Daum C."/>
            <person name="Grigoriev I.V."/>
            <person name="Hilden K.S."/>
            <person name="Makela M.R."/>
            <person name="de Vries R.P."/>
        </authorList>
    </citation>
    <scope>NUCLEOTIDE SEQUENCE [LARGE SCALE GENOMIC DNA]</scope>
    <source>
        <strain evidence="3 4">CBS 464.89</strain>
        <strain evidence="2">OM18370.1</strain>
    </source>
</reference>
<name>A0A4Q9MCB3_9APHY</name>
<accession>A0A4Q9MCB3</accession>
<organism evidence="2">
    <name type="scientific">Dichomitus squalens</name>
    <dbReference type="NCBI Taxonomy" id="114155"/>
    <lineage>
        <taxon>Eukaryota</taxon>
        <taxon>Fungi</taxon>
        <taxon>Dikarya</taxon>
        <taxon>Basidiomycota</taxon>
        <taxon>Agaricomycotina</taxon>
        <taxon>Agaricomycetes</taxon>
        <taxon>Polyporales</taxon>
        <taxon>Polyporaceae</taxon>
        <taxon>Dichomitus</taxon>
    </lineage>
</organism>
<sequence length="154" mass="17340">MMLIVATWATLHKRVELRDVYKGTLAAVLLRDGTIYFIGLLILNLLFLIFTYTSVDIMYGMNSSDFVVFIQALTSILLHRFLLHLQSANRRSLMYDSETTPGNNVRFTSIQFGDAEASQGSTLASEYELRNVKPGLGNASEGISEVLRVEETRR</sequence>
<feature type="transmembrane region" description="Helical" evidence="1">
    <location>
        <begin position="66"/>
        <end position="83"/>
    </location>
</feature>